<dbReference type="InParanoid" id="K1QY45"/>
<dbReference type="AlphaFoldDB" id="K1QY45"/>
<sequence>MVYINVRLKPSEGTSSFTSDINGRPTRCFATSFALVISYYSEQNDQNKKIEFIGDEEPSWEPEATEAREGRACTQQYSSRACSATSSGKSDGGFPFPSALHSTHNGGASHHSAMNNINKCYWLIPARIARNGTRY</sequence>
<evidence type="ECO:0000313" key="1">
    <source>
        <dbReference type="EMBL" id="EKC41892.1"/>
    </source>
</evidence>
<dbReference type="HOGENOM" id="CLU_1887756_0_0_1"/>
<name>K1QY45_MAGGI</name>
<protein>
    <submittedName>
        <fullName evidence="1">Uncharacterized protein</fullName>
    </submittedName>
</protein>
<reference evidence="1" key="1">
    <citation type="journal article" date="2012" name="Nature">
        <title>The oyster genome reveals stress adaptation and complexity of shell formation.</title>
        <authorList>
            <person name="Zhang G."/>
            <person name="Fang X."/>
            <person name="Guo X."/>
            <person name="Li L."/>
            <person name="Luo R."/>
            <person name="Xu F."/>
            <person name="Yang P."/>
            <person name="Zhang L."/>
            <person name="Wang X."/>
            <person name="Qi H."/>
            <person name="Xiong Z."/>
            <person name="Que H."/>
            <person name="Xie Y."/>
            <person name="Holland P.W."/>
            <person name="Paps J."/>
            <person name="Zhu Y."/>
            <person name="Wu F."/>
            <person name="Chen Y."/>
            <person name="Wang J."/>
            <person name="Peng C."/>
            <person name="Meng J."/>
            <person name="Yang L."/>
            <person name="Liu J."/>
            <person name="Wen B."/>
            <person name="Zhang N."/>
            <person name="Huang Z."/>
            <person name="Zhu Q."/>
            <person name="Feng Y."/>
            <person name="Mount A."/>
            <person name="Hedgecock D."/>
            <person name="Xu Z."/>
            <person name="Liu Y."/>
            <person name="Domazet-Loso T."/>
            <person name="Du Y."/>
            <person name="Sun X."/>
            <person name="Zhang S."/>
            <person name="Liu B."/>
            <person name="Cheng P."/>
            <person name="Jiang X."/>
            <person name="Li J."/>
            <person name="Fan D."/>
            <person name="Wang W."/>
            <person name="Fu W."/>
            <person name="Wang T."/>
            <person name="Wang B."/>
            <person name="Zhang J."/>
            <person name="Peng Z."/>
            <person name="Li Y."/>
            <person name="Li N."/>
            <person name="Wang J."/>
            <person name="Chen M."/>
            <person name="He Y."/>
            <person name="Tan F."/>
            <person name="Song X."/>
            <person name="Zheng Q."/>
            <person name="Huang R."/>
            <person name="Yang H."/>
            <person name="Du X."/>
            <person name="Chen L."/>
            <person name="Yang M."/>
            <person name="Gaffney P.M."/>
            <person name="Wang S."/>
            <person name="Luo L."/>
            <person name="She Z."/>
            <person name="Ming Y."/>
            <person name="Huang W."/>
            <person name="Zhang S."/>
            <person name="Huang B."/>
            <person name="Zhang Y."/>
            <person name="Qu T."/>
            <person name="Ni P."/>
            <person name="Miao G."/>
            <person name="Wang J."/>
            <person name="Wang Q."/>
            <person name="Steinberg C.E."/>
            <person name="Wang H."/>
            <person name="Li N."/>
            <person name="Qian L."/>
            <person name="Zhang G."/>
            <person name="Li Y."/>
            <person name="Yang H."/>
            <person name="Liu X."/>
            <person name="Wang J."/>
            <person name="Yin Y."/>
            <person name="Wang J."/>
        </authorList>
    </citation>
    <scope>NUCLEOTIDE SEQUENCE [LARGE SCALE GENOMIC DNA]</scope>
    <source>
        <strain evidence="1">05x7-T-G4-1.051#20</strain>
    </source>
</reference>
<gene>
    <name evidence="1" type="ORF">CGI_10013906</name>
</gene>
<dbReference type="EMBL" id="JH817118">
    <property type="protein sequence ID" value="EKC41892.1"/>
    <property type="molecule type" value="Genomic_DNA"/>
</dbReference>
<organism evidence="1">
    <name type="scientific">Magallana gigas</name>
    <name type="common">Pacific oyster</name>
    <name type="synonym">Crassostrea gigas</name>
    <dbReference type="NCBI Taxonomy" id="29159"/>
    <lineage>
        <taxon>Eukaryota</taxon>
        <taxon>Metazoa</taxon>
        <taxon>Spiralia</taxon>
        <taxon>Lophotrochozoa</taxon>
        <taxon>Mollusca</taxon>
        <taxon>Bivalvia</taxon>
        <taxon>Autobranchia</taxon>
        <taxon>Pteriomorphia</taxon>
        <taxon>Ostreida</taxon>
        <taxon>Ostreoidea</taxon>
        <taxon>Ostreidae</taxon>
        <taxon>Magallana</taxon>
    </lineage>
</organism>
<proteinExistence type="predicted"/>
<accession>K1QY45</accession>